<dbReference type="InterPro" id="IPR013728">
    <property type="entry name" value="BT_3987-like_N"/>
</dbReference>
<dbReference type="InterPro" id="IPR013320">
    <property type="entry name" value="ConA-like_dom_sf"/>
</dbReference>
<feature type="domain" description="BT-3987-like N-terminal" evidence="1">
    <location>
        <begin position="32"/>
        <end position="148"/>
    </location>
</feature>
<evidence type="ECO:0000313" key="7">
    <source>
        <dbReference type="Proteomes" id="UP000474077"/>
    </source>
</evidence>
<evidence type="ECO:0000259" key="1">
    <source>
        <dbReference type="Pfam" id="PF08522"/>
    </source>
</evidence>
<dbReference type="PROSITE" id="PS51257">
    <property type="entry name" value="PROKAR_LIPOPROTEIN"/>
    <property type="match status" value="1"/>
</dbReference>
<sequence>MKFYKYYFLSLAFVTVAMTGCKEADIDNEHHYDNKLYISSQPICDDLLIKESITEASRSIAYRIASPAEEDIQIDFEAAPAMTASYNLIYGDNATALAADYYDIPKKTATIKTGDISSDDIVVNFKNTNELDDSKRYVLPVTITGASKMAILGSHRTAYFVFKGAALINVVANIKKLYFPIKWKSNVSSMSTITIEALLRSDDWVAGRDNALSSVFGIEGSFLVRVGDGDRPRDQVQVVAPGGNFPEANAVPGLPVNEWVHIAIVYDATTGERIFYKDGVRVYGDEAASGKVSLTSGCNIGKSYNEERWLPGDIAEVRIWNVQRTAEQIAKNPYKVSPDSEGLVAYWKFNEGTGGTIRDHTGHGNDITAVGGDPKWINVEIPAQK</sequence>
<dbReference type="AlphaFoldDB" id="A0A415KSV5"/>
<name>A0A415KSV5_9BACE</name>
<organism evidence="4 5">
    <name type="scientific">Bacteroides xylanisolvens</name>
    <dbReference type="NCBI Taxonomy" id="371601"/>
    <lineage>
        <taxon>Bacteria</taxon>
        <taxon>Pseudomonadati</taxon>
        <taxon>Bacteroidota</taxon>
        <taxon>Bacteroidia</taxon>
        <taxon>Bacteroidales</taxon>
        <taxon>Bacteroidaceae</taxon>
        <taxon>Bacteroides</taxon>
    </lineage>
</organism>
<dbReference type="Pfam" id="PF08522">
    <property type="entry name" value="BT_3987-like_N"/>
    <property type="match status" value="1"/>
</dbReference>
<dbReference type="Proteomes" id="UP000434604">
    <property type="component" value="Unassembled WGS sequence"/>
</dbReference>
<reference evidence="4 5" key="1">
    <citation type="submission" date="2018-08" db="EMBL/GenBank/DDBJ databases">
        <title>A genome reference for cultivated species of the human gut microbiota.</title>
        <authorList>
            <person name="Zou Y."/>
            <person name="Xue W."/>
            <person name="Luo G."/>
        </authorList>
    </citation>
    <scope>NUCLEOTIDE SEQUENCE [LARGE SCALE GENOMIC DNA]</scope>
    <source>
        <strain evidence="4 5">AF38-2</strain>
    </source>
</reference>
<dbReference type="GO" id="GO:0004553">
    <property type="term" value="F:hydrolase activity, hydrolyzing O-glycosyl compounds"/>
    <property type="evidence" value="ECO:0007669"/>
    <property type="project" value="UniProtKB-ARBA"/>
</dbReference>
<dbReference type="GO" id="GO:0005975">
    <property type="term" value="P:carbohydrate metabolic process"/>
    <property type="evidence" value="ECO:0007669"/>
    <property type="project" value="UniProtKB-ARBA"/>
</dbReference>
<evidence type="ECO:0000313" key="3">
    <source>
        <dbReference type="EMBL" id="KAB6139641.1"/>
    </source>
</evidence>
<reference evidence="6 7" key="2">
    <citation type="journal article" date="2019" name="Nat. Med.">
        <title>A library of human gut bacterial isolates paired with longitudinal multiomics data enables mechanistic microbiome research.</title>
        <authorList>
            <person name="Poyet M."/>
            <person name="Groussin M."/>
            <person name="Gibbons S.M."/>
            <person name="Avila-Pacheco J."/>
            <person name="Jiang X."/>
            <person name="Kearney S.M."/>
            <person name="Perrotta A.R."/>
            <person name="Berdy B."/>
            <person name="Zhao S."/>
            <person name="Lieberman T.D."/>
            <person name="Swanson P.K."/>
            <person name="Smith M."/>
            <person name="Roesemann S."/>
            <person name="Alexander J.E."/>
            <person name="Rich S.A."/>
            <person name="Livny J."/>
            <person name="Vlamakis H."/>
            <person name="Clish C."/>
            <person name="Bullock K."/>
            <person name="Deik A."/>
            <person name="Scott J."/>
            <person name="Pierce K.A."/>
            <person name="Xavier R.J."/>
            <person name="Alm E.J."/>
        </authorList>
    </citation>
    <scope>NUCLEOTIDE SEQUENCE [LARGE SCALE GENOMIC DNA]</scope>
    <source>
        <strain evidence="3 6">BIOML-A58</strain>
        <strain evidence="2 7">BIOML-A73</strain>
    </source>
</reference>
<dbReference type="EMBL" id="WDER01000035">
    <property type="protein sequence ID" value="KAB6081812.1"/>
    <property type="molecule type" value="Genomic_DNA"/>
</dbReference>
<dbReference type="Pfam" id="PF13385">
    <property type="entry name" value="Laminin_G_3"/>
    <property type="match status" value="1"/>
</dbReference>
<evidence type="ECO:0000313" key="2">
    <source>
        <dbReference type="EMBL" id="KAB6081812.1"/>
    </source>
</evidence>
<dbReference type="Gene3D" id="2.60.120.200">
    <property type="match status" value="1"/>
</dbReference>
<gene>
    <name evidence="4" type="ORF">DW027_08295</name>
    <name evidence="3" type="ORF">GA398_24490</name>
    <name evidence="2" type="ORF">GA560_13685</name>
</gene>
<dbReference type="EMBL" id="QROO01000008">
    <property type="protein sequence ID" value="RHL39216.1"/>
    <property type="molecule type" value="Genomic_DNA"/>
</dbReference>
<evidence type="ECO:0000313" key="4">
    <source>
        <dbReference type="EMBL" id="RHL39216.1"/>
    </source>
</evidence>
<comment type="caution">
    <text evidence="4">The sequence shown here is derived from an EMBL/GenBank/DDBJ whole genome shotgun (WGS) entry which is preliminary data.</text>
</comment>
<dbReference type="EMBL" id="WDED01000063">
    <property type="protein sequence ID" value="KAB6139641.1"/>
    <property type="molecule type" value="Genomic_DNA"/>
</dbReference>
<dbReference type="RefSeq" id="WP_049702302.1">
    <property type="nucleotide sequence ID" value="NZ_AP031409.1"/>
</dbReference>
<dbReference type="Proteomes" id="UP000474077">
    <property type="component" value="Unassembled WGS sequence"/>
</dbReference>
<dbReference type="SUPFAM" id="SSF49899">
    <property type="entry name" value="Concanavalin A-like lectins/glucanases"/>
    <property type="match status" value="1"/>
</dbReference>
<evidence type="ECO:0000313" key="5">
    <source>
        <dbReference type="Proteomes" id="UP000284495"/>
    </source>
</evidence>
<proteinExistence type="predicted"/>
<protein>
    <submittedName>
        <fullName evidence="4">DUF1735 domain-containing protein</fullName>
    </submittedName>
</protein>
<dbReference type="Proteomes" id="UP000284495">
    <property type="component" value="Unassembled WGS sequence"/>
</dbReference>
<accession>A0A415KSV5</accession>
<dbReference type="Gene3D" id="2.60.40.1740">
    <property type="entry name" value="hypothetical protein (bacova_03559)"/>
    <property type="match status" value="1"/>
</dbReference>
<evidence type="ECO:0000313" key="6">
    <source>
        <dbReference type="Proteomes" id="UP000434604"/>
    </source>
</evidence>